<accession>A0A1L8ZB76</accession>
<evidence type="ECO:0000313" key="2">
    <source>
        <dbReference type="EMBL" id="OJH15007.1"/>
    </source>
</evidence>
<dbReference type="InterPro" id="IPR018392">
    <property type="entry name" value="LysM"/>
</dbReference>
<dbReference type="Gene3D" id="3.10.350.10">
    <property type="entry name" value="LysM domain"/>
    <property type="match status" value="3"/>
</dbReference>
<reference evidence="2" key="2">
    <citation type="submission" date="2015-07" db="EMBL/GenBank/DDBJ databases">
        <authorList>
            <person name="Noorani M."/>
        </authorList>
    </citation>
    <scope>NUCLEOTIDE SEQUENCE</scope>
    <source>
        <strain evidence="2">CO275</strain>
    </source>
</reference>
<dbReference type="InterPro" id="IPR036779">
    <property type="entry name" value="LysM_dom_sf"/>
</dbReference>
<name>A0A1L8ZB76_BORBI</name>
<dbReference type="Pfam" id="PF01476">
    <property type="entry name" value="LysM"/>
    <property type="match status" value="3"/>
</dbReference>
<feature type="non-terminal residue" evidence="2">
    <location>
        <position position="176"/>
    </location>
</feature>
<feature type="domain" description="LysM" evidence="1">
    <location>
        <begin position="24"/>
        <end position="67"/>
    </location>
</feature>
<dbReference type="GO" id="GO:0008932">
    <property type="term" value="F:lytic endotransglycosylase activity"/>
    <property type="evidence" value="ECO:0007669"/>
    <property type="project" value="TreeGrafter"/>
</dbReference>
<protein>
    <submittedName>
        <fullName evidence="2">N-acetylmuramoyl-L-alanine amidase</fullName>
    </submittedName>
</protein>
<dbReference type="AlphaFoldDB" id="A0A1L8ZB76"/>
<organism evidence="2">
    <name type="scientific">Borrelia bissettiae</name>
    <name type="common">Borreliella bissettiae</name>
    <dbReference type="NCBI Taxonomy" id="64897"/>
    <lineage>
        <taxon>Bacteria</taxon>
        <taxon>Pseudomonadati</taxon>
        <taxon>Spirochaetota</taxon>
        <taxon>Spirochaetia</taxon>
        <taxon>Spirochaetales</taxon>
        <taxon>Borreliaceae</taxon>
        <taxon>Borreliella</taxon>
    </lineage>
</organism>
<sequence>MQIIELIILFYFLIISPRNLNADFEYKVVKGDTLFSIAIKYKAKVSDLKRINKLSVDNIKAGQILIIPSDSNLGQNITHKVNHSFSSLESVNKGVIFYTVKEGDTVEGVSKLVGLSQEEIVAWNDLRSKDLKAGMKLVLTEPDFLKPYVVKKGDSLSKLSQDFDISSKDILKFNFI</sequence>
<reference evidence="2" key="1">
    <citation type="journal article" date="2015" name="Microbiology">
        <title>Similarities in murine infection and immune response to Borrelia bissettii and Borrelia burgdorferi sensu stricto.</title>
        <authorList>
            <person name="Leydet B.F.Jr."/>
            <person name="Liang F.T."/>
        </authorList>
    </citation>
    <scope>NUCLEOTIDE SEQUENCE [LARGE SCALE GENOMIC DNA]</scope>
    <source>
        <strain evidence="2">CO275</strain>
    </source>
</reference>
<dbReference type="PANTHER" id="PTHR33734">
    <property type="entry name" value="LYSM DOMAIN-CONTAINING GPI-ANCHORED PROTEIN 2"/>
    <property type="match status" value="1"/>
</dbReference>
<dbReference type="OrthoDB" id="308800at2"/>
<dbReference type="CDD" id="cd00118">
    <property type="entry name" value="LysM"/>
    <property type="match status" value="3"/>
</dbReference>
<evidence type="ECO:0000259" key="1">
    <source>
        <dbReference type="PROSITE" id="PS51782"/>
    </source>
</evidence>
<feature type="domain" description="LysM" evidence="1">
    <location>
        <begin position="96"/>
        <end position="139"/>
    </location>
</feature>
<dbReference type="PROSITE" id="PS51782">
    <property type="entry name" value="LYSM"/>
    <property type="match status" value="3"/>
</dbReference>
<gene>
    <name evidence="2" type="ORF">ER70_05275</name>
</gene>
<proteinExistence type="predicted"/>
<dbReference type="EMBL" id="JNBW01000269">
    <property type="protein sequence ID" value="OJH15007.1"/>
    <property type="molecule type" value="Genomic_DNA"/>
</dbReference>
<dbReference type="SUPFAM" id="SSF54106">
    <property type="entry name" value="LysM domain"/>
    <property type="match status" value="2"/>
</dbReference>
<dbReference type="PANTHER" id="PTHR33734:SF22">
    <property type="entry name" value="MEMBRANE-BOUND LYTIC MUREIN TRANSGLYCOSYLASE D"/>
    <property type="match status" value="1"/>
</dbReference>
<dbReference type="SMART" id="SM00257">
    <property type="entry name" value="LysM"/>
    <property type="match status" value="3"/>
</dbReference>
<feature type="domain" description="LysM" evidence="1">
    <location>
        <begin position="146"/>
        <end position="176"/>
    </location>
</feature>
<comment type="caution">
    <text evidence="2">The sequence shown here is derived from an EMBL/GenBank/DDBJ whole genome shotgun (WGS) entry which is preliminary data.</text>
</comment>